<proteinExistence type="predicted"/>
<name>A0A8S1EX43_9PELO</name>
<evidence type="ECO:0000259" key="1">
    <source>
        <dbReference type="Pfam" id="PF24524"/>
    </source>
</evidence>
<gene>
    <name evidence="2" type="ORF">CBOVIS_LOCUS8060</name>
</gene>
<dbReference type="Pfam" id="PF24524">
    <property type="entry name" value="DUF7596"/>
    <property type="match status" value="1"/>
</dbReference>
<accession>A0A8S1EX43</accession>
<organism evidence="2 3">
    <name type="scientific">Caenorhabditis bovis</name>
    <dbReference type="NCBI Taxonomy" id="2654633"/>
    <lineage>
        <taxon>Eukaryota</taxon>
        <taxon>Metazoa</taxon>
        <taxon>Ecdysozoa</taxon>
        <taxon>Nematoda</taxon>
        <taxon>Chromadorea</taxon>
        <taxon>Rhabditida</taxon>
        <taxon>Rhabditina</taxon>
        <taxon>Rhabditomorpha</taxon>
        <taxon>Rhabditoidea</taxon>
        <taxon>Rhabditidae</taxon>
        <taxon>Peloderinae</taxon>
        <taxon>Caenorhabditis</taxon>
    </lineage>
</organism>
<dbReference type="AlphaFoldDB" id="A0A8S1EX43"/>
<evidence type="ECO:0000313" key="2">
    <source>
        <dbReference type="EMBL" id="CAB3405919.1"/>
    </source>
</evidence>
<keyword evidence="3" id="KW-1185">Reference proteome</keyword>
<dbReference type="EMBL" id="CADEPM010000005">
    <property type="protein sequence ID" value="CAB3405919.1"/>
    <property type="molecule type" value="Genomic_DNA"/>
</dbReference>
<dbReference type="Gene3D" id="3.40.630.90">
    <property type="match status" value="1"/>
</dbReference>
<reference evidence="2 3" key="1">
    <citation type="submission" date="2020-04" db="EMBL/GenBank/DDBJ databases">
        <authorList>
            <person name="Laetsch R D."/>
            <person name="Stevens L."/>
            <person name="Kumar S."/>
            <person name="Blaxter L. M."/>
        </authorList>
    </citation>
    <scope>NUCLEOTIDE SEQUENCE [LARGE SCALE GENOMIC DNA]</scope>
</reference>
<protein>
    <recommendedName>
        <fullName evidence="1">DUF7596 domain-containing protein</fullName>
    </recommendedName>
</protein>
<dbReference type="InterPro" id="IPR056017">
    <property type="entry name" value="DUF7596"/>
</dbReference>
<evidence type="ECO:0000313" key="3">
    <source>
        <dbReference type="Proteomes" id="UP000494206"/>
    </source>
</evidence>
<dbReference type="Proteomes" id="UP000494206">
    <property type="component" value="Unassembled WGS sequence"/>
</dbReference>
<feature type="domain" description="DUF7596" evidence="1">
    <location>
        <begin position="9"/>
        <end position="145"/>
    </location>
</feature>
<sequence length="301" mass="33704">MTPLLEISKLALPVEKLPESSVAVLNDDSGRVLARETIVKFGNSQAYLVLQDLHSSIANKDLLVKNEDLLHLKLVKIETQKENRRLLPLAQQFHSLPDARPAHCHLSDLLAEHSLGRFNLELKKNVTIDSFLLDDSWRDDAGFIVTDRNVFYHYTFNTASLLKSLIPSSEKIVAYTKADFEAVADFDNSVCGFSRDAFLEVLLANKNVLIAKSTDSVNGMIAGSGEQVNLIYAETIEIAHALLKAYIQKNNLKNVKLFAPTGVWEAKPLEARQVYRRHTRAVPSSLKWPKIYALNMGSHIV</sequence>
<comment type="caution">
    <text evidence="2">The sequence shown here is derived from an EMBL/GenBank/DDBJ whole genome shotgun (WGS) entry which is preliminary data.</text>
</comment>
<dbReference type="OrthoDB" id="5912250at2759"/>